<dbReference type="PANTHER" id="PTHR33515:SF1">
    <property type="entry name" value="RIBOSOME-BINDING FACTOR A, CHLOROPLASTIC-RELATED"/>
    <property type="match status" value="1"/>
</dbReference>
<comment type="subunit">
    <text evidence="2">Monomer. Binds 30S ribosomal subunits, but not 50S ribosomal subunits or 70S ribosomes.</text>
</comment>
<gene>
    <name evidence="2 4" type="primary">rbfA</name>
    <name evidence="4" type="ORF">JF922_23520</name>
</gene>
<dbReference type="PROSITE" id="PS01319">
    <property type="entry name" value="RBFA"/>
    <property type="match status" value="1"/>
</dbReference>
<accession>A0A934NFP0</accession>
<evidence type="ECO:0000256" key="3">
    <source>
        <dbReference type="SAM" id="MobiDB-lite"/>
    </source>
</evidence>
<dbReference type="InterPro" id="IPR020053">
    <property type="entry name" value="Ribosome-bd_factorA_CS"/>
</dbReference>
<comment type="caution">
    <text evidence="4">The sequence shown here is derived from an EMBL/GenBank/DDBJ whole genome shotgun (WGS) entry which is preliminary data.</text>
</comment>
<dbReference type="GO" id="GO:0005737">
    <property type="term" value="C:cytoplasm"/>
    <property type="evidence" value="ECO:0007669"/>
    <property type="project" value="UniProtKB-SubCell"/>
</dbReference>
<dbReference type="PANTHER" id="PTHR33515">
    <property type="entry name" value="RIBOSOME-BINDING FACTOR A, CHLOROPLASTIC-RELATED"/>
    <property type="match status" value="1"/>
</dbReference>
<keyword evidence="1 2" id="KW-0690">Ribosome biogenesis</keyword>
<dbReference type="NCBIfam" id="TIGR00082">
    <property type="entry name" value="rbfA"/>
    <property type="match status" value="1"/>
</dbReference>
<evidence type="ECO:0000256" key="2">
    <source>
        <dbReference type="HAMAP-Rule" id="MF_00003"/>
    </source>
</evidence>
<dbReference type="Pfam" id="PF02033">
    <property type="entry name" value="RBFA"/>
    <property type="match status" value="1"/>
</dbReference>
<dbReference type="Proteomes" id="UP000612893">
    <property type="component" value="Unassembled WGS sequence"/>
</dbReference>
<dbReference type="SUPFAM" id="SSF89919">
    <property type="entry name" value="Ribosome-binding factor A, RbfA"/>
    <property type="match status" value="1"/>
</dbReference>
<name>A0A934NFP0_9BACT</name>
<dbReference type="EMBL" id="JAEKNR010000234">
    <property type="protein sequence ID" value="MBJ7601027.1"/>
    <property type="molecule type" value="Genomic_DNA"/>
</dbReference>
<evidence type="ECO:0000313" key="5">
    <source>
        <dbReference type="Proteomes" id="UP000612893"/>
    </source>
</evidence>
<reference evidence="4" key="1">
    <citation type="submission" date="2020-10" db="EMBL/GenBank/DDBJ databases">
        <title>Ca. Dormibacterota MAGs.</title>
        <authorList>
            <person name="Montgomery K."/>
        </authorList>
    </citation>
    <scope>NUCLEOTIDE SEQUENCE [LARGE SCALE GENOMIC DNA]</scope>
    <source>
        <strain evidence="4">SC8812_S17_10</strain>
    </source>
</reference>
<dbReference type="AlphaFoldDB" id="A0A934NFP0"/>
<proteinExistence type="inferred from homology"/>
<dbReference type="RefSeq" id="WP_338205070.1">
    <property type="nucleotide sequence ID" value="NZ_JAEKNR010000234.1"/>
</dbReference>
<sequence length="134" mass="14866">MGGHRADQVGAQVREEIMQIIRRQLKDPRIGFASITEVRMSPDLRSARVRVSVLGDETEQKQTLAGLRSATGLIRHELGRRLENLKVSPELRFELDPSIEYSVHISKRLREILPESPPADGGSPAASTKDGDQS</sequence>
<dbReference type="Gene3D" id="3.30.300.20">
    <property type="match status" value="1"/>
</dbReference>
<organism evidence="4 5">
    <name type="scientific">Candidatus Nephthysia bennettiae</name>
    <dbReference type="NCBI Taxonomy" id="3127016"/>
    <lineage>
        <taxon>Bacteria</taxon>
        <taxon>Bacillati</taxon>
        <taxon>Candidatus Dormiibacterota</taxon>
        <taxon>Candidatus Dormibacteria</taxon>
        <taxon>Candidatus Dormibacterales</taxon>
        <taxon>Candidatus Dormibacteraceae</taxon>
        <taxon>Candidatus Nephthysia</taxon>
    </lineage>
</organism>
<comment type="subcellular location">
    <subcellularLocation>
        <location evidence="2">Cytoplasm</location>
    </subcellularLocation>
</comment>
<dbReference type="InterPro" id="IPR023799">
    <property type="entry name" value="RbfA_dom_sf"/>
</dbReference>
<feature type="region of interest" description="Disordered" evidence="3">
    <location>
        <begin position="112"/>
        <end position="134"/>
    </location>
</feature>
<dbReference type="InterPro" id="IPR000238">
    <property type="entry name" value="RbfA"/>
</dbReference>
<keyword evidence="2" id="KW-0963">Cytoplasm</keyword>
<evidence type="ECO:0000256" key="1">
    <source>
        <dbReference type="ARBA" id="ARBA00022517"/>
    </source>
</evidence>
<evidence type="ECO:0000313" key="4">
    <source>
        <dbReference type="EMBL" id="MBJ7601027.1"/>
    </source>
</evidence>
<dbReference type="InterPro" id="IPR015946">
    <property type="entry name" value="KH_dom-like_a/b"/>
</dbReference>
<comment type="function">
    <text evidence="2">One of several proteins that assist in the late maturation steps of the functional core of the 30S ribosomal subunit. Associates with free 30S ribosomal subunits (but not with 30S subunits that are part of 70S ribosomes or polysomes). Required for efficient processing of 16S rRNA. May interact with the 5'-terminal helix region of 16S rRNA.</text>
</comment>
<comment type="similarity">
    <text evidence="2">Belongs to the RbfA family.</text>
</comment>
<dbReference type="HAMAP" id="MF_00003">
    <property type="entry name" value="RbfA"/>
    <property type="match status" value="1"/>
</dbReference>
<dbReference type="GO" id="GO:0030490">
    <property type="term" value="P:maturation of SSU-rRNA"/>
    <property type="evidence" value="ECO:0007669"/>
    <property type="project" value="UniProtKB-UniRule"/>
</dbReference>
<keyword evidence="5" id="KW-1185">Reference proteome</keyword>
<protein>
    <recommendedName>
        <fullName evidence="2">Ribosome-binding factor A</fullName>
    </recommendedName>
</protein>